<comment type="subunit">
    <text evidence="2">Monomer. Binds 30S ribosomal subunits, but not 50S ribosomal subunits or 70S ribosomes.</text>
</comment>
<dbReference type="EMBL" id="CP036299">
    <property type="protein sequence ID" value="QDV31383.1"/>
    <property type="molecule type" value="Genomic_DNA"/>
</dbReference>
<reference evidence="4 5" key="1">
    <citation type="submission" date="2019-02" db="EMBL/GenBank/DDBJ databases">
        <title>Deep-cultivation of Planctomycetes and their phenomic and genomic characterization uncovers novel biology.</title>
        <authorList>
            <person name="Wiegand S."/>
            <person name="Jogler M."/>
            <person name="Boedeker C."/>
            <person name="Pinto D."/>
            <person name="Vollmers J."/>
            <person name="Rivas-Marin E."/>
            <person name="Kohn T."/>
            <person name="Peeters S.H."/>
            <person name="Heuer A."/>
            <person name="Rast P."/>
            <person name="Oberbeckmann S."/>
            <person name="Bunk B."/>
            <person name="Jeske O."/>
            <person name="Meyerdierks A."/>
            <person name="Storesund J.E."/>
            <person name="Kallscheuer N."/>
            <person name="Luecker S."/>
            <person name="Lage O.M."/>
            <person name="Pohl T."/>
            <person name="Merkel B.J."/>
            <person name="Hornburger P."/>
            <person name="Mueller R.-W."/>
            <person name="Bruemmer F."/>
            <person name="Labrenz M."/>
            <person name="Spormann A.M."/>
            <person name="Op den Camp H."/>
            <person name="Overmann J."/>
            <person name="Amann R."/>
            <person name="Jetten M.S.M."/>
            <person name="Mascher T."/>
            <person name="Medema M.H."/>
            <person name="Devos D.P."/>
            <person name="Kaster A.-K."/>
            <person name="Ovreas L."/>
            <person name="Rohde M."/>
            <person name="Galperin M.Y."/>
            <person name="Jogler C."/>
        </authorList>
    </citation>
    <scope>NUCLEOTIDE SEQUENCE [LARGE SCALE GENOMIC DNA]</scope>
    <source>
        <strain evidence="4 5">Spb1</strain>
    </source>
</reference>
<sequence>MMSRRLAKASQAVLETVSLTIMRHIRDPRVKNVTVLSAEVAPDMRTARVHVSVMGTPKEQSLCMHGLQSACGFFQAKIADRLETRYTPVLTFVLDQGVKRSIETSIALREVLPTDEADSDEADSDEADSDEADSDEADSDEADSDEADSDEADSDEADSDEADSDEADSDEADSDEADSDEADSDEADSDEVDTDEADTDEAEEEGEDSLDDDLYDEEFEADEAEEAGELNEEASSSSAVDPVVTSEDLGRVSDGAAGDTDVSGESKSV</sequence>
<dbReference type="GO" id="GO:0043024">
    <property type="term" value="F:ribosomal small subunit binding"/>
    <property type="evidence" value="ECO:0007669"/>
    <property type="project" value="TreeGrafter"/>
</dbReference>
<keyword evidence="2" id="KW-0963">Cytoplasm</keyword>
<comment type="similarity">
    <text evidence="2">Belongs to the RbfA family.</text>
</comment>
<evidence type="ECO:0000256" key="1">
    <source>
        <dbReference type="ARBA" id="ARBA00022517"/>
    </source>
</evidence>
<dbReference type="InterPro" id="IPR023799">
    <property type="entry name" value="RbfA_dom_sf"/>
</dbReference>
<keyword evidence="1 2" id="KW-0690">Ribosome biogenesis</keyword>
<dbReference type="PANTHER" id="PTHR33515:SF1">
    <property type="entry name" value="RIBOSOME-BINDING FACTOR A, CHLOROPLASTIC-RELATED"/>
    <property type="match status" value="1"/>
</dbReference>
<dbReference type="SUPFAM" id="SSF89919">
    <property type="entry name" value="Ribosome-binding factor A, RbfA"/>
    <property type="match status" value="1"/>
</dbReference>
<feature type="compositionally biased region" description="Acidic residues" evidence="3">
    <location>
        <begin position="113"/>
        <end position="232"/>
    </location>
</feature>
<proteinExistence type="inferred from homology"/>
<keyword evidence="5" id="KW-1185">Reference proteome</keyword>
<dbReference type="OrthoDB" id="307788at2"/>
<dbReference type="NCBIfam" id="TIGR00082">
    <property type="entry name" value="rbfA"/>
    <property type="match status" value="1"/>
</dbReference>
<evidence type="ECO:0000256" key="3">
    <source>
        <dbReference type="SAM" id="MobiDB-lite"/>
    </source>
</evidence>
<evidence type="ECO:0000256" key="2">
    <source>
        <dbReference type="HAMAP-Rule" id="MF_00003"/>
    </source>
</evidence>
<feature type="region of interest" description="Disordered" evidence="3">
    <location>
        <begin position="110"/>
        <end position="269"/>
    </location>
</feature>
<gene>
    <name evidence="2 4" type="primary">rbfA</name>
    <name evidence="4" type="ORF">Spb1_33270</name>
</gene>
<dbReference type="AlphaFoldDB" id="A0A518GS14"/>
<dbReference type="Proteomes" id="UP000315349">
    <property type="component" value="Chromosome"/>
</dbReference>
<dbReference type="PANTHER" id="PTHR33515">
    <property type="entry name" value="RIBOSOME-BINDING FACTOR A, CHLOROPLASTIC-RELATED"/>
    <property type="match status" value="1"/>
</dbReference>
<comment type="subcellular location">
    <subcellularLocation>
        <location evidence="2">Cytoplasm</location>
    </subcellularLocation>
</comment>
<accession>A0A518GS14</accession>
<dbReference type="Pfam" id="PF02033">
    <property type="entry name" value="RBFA"/>
    <property type="match status" value="1"/>
</dbReference>
<dbReference type="GO" id="GO:0005829">
    <property type="term" value="C:cytosol"/>
    <property type="evidence" value="ECO:0007669"/>
    <property type="project" value="TreeGrafter"/>
</dbReference>
<organism evidence="4 5">
    <name type="scientific">Planctopirus ephydatiae</name>
    <dbReference type="NCBI Taxonomy" id="2528019"/>
    <lineage>
        <taxon>Bacteria</taxon>
        <taxon>Pseudomonadati</taxon>
        <taxon>Planctomycetota</taxon>
        <taxon>Planctomycetia</taxon>
        <taxon>Planctomycetales</taxon>
        <taxon>Planctomycetaceae</taxon>
        <taxon>Planctopirus</taxon>
    </lineage>
</organism>
<dbReference type="Gene3D" id="3.30.300.20">
    <property type="match status" value="1"/>
</dbReference>
<name>A0A518GS14_9PLAN</name>
<dbReference type="InterPro" id="IPR015946">
    <property type="entry name" value="KH_dom-like_a/b"/>
</dbReference>
<dbReference type="Gene3D" id="2.160.20.80">
    <property type="entry name" value="E3 ubiquitin-protein ligase SopA"/>
    <property type="match status" value="1"/>
</dbReference>
<dbReference type="RefSeq" id="WP_145302193.1">
    <property type="nucleotide sequence ID" value="NZ_CP036299.1"/>
</dbReference>
<dbReference type="GO" id="GO:0030490">
    <property type="term" value="P:maturation of SSU-rRNA"/>
    <property type="evidence" value="ECO:0007669"/>
    <property type="project" value="UniProtKB-UniRule"/>
</dbReference>
<protein>
    <recommendedName>
        <fullName evidence="2">Ribosome-binding factor A</fullName>
    </recommendedName>
</protein>
<evidence type="ECO:0000313" key="5">
    <source>
        <dbReference type="Proteomes" id="UP000315349"/>
    </source>
</evidence>
<evidence type="ECO:0000313" key="4">
    <source>
        <dbReference type="EMBL" id="QDV31383.1"/>
    </source>
</evidence>
<dbReference type="KEGG" id="peh:Spb1_33270"/>
<dbReference type="HAMAP" id="MF_00003">
    <property type="entry name" value="RbfA"/>
    <property type="match status" value="1"/>
</dbReference>
<comment type="function">
    <text evidence="2">One of several proteins that assist in the late maturation steps of the functional core of the 30S ribosomal subunit. Associates with free 30S ribosomal subunits (but not with 30S subunits that are part of 70S ribosomes or polysomes). Required for efficient processing of 16S rRNA. May interact with the 5'-terminal helix region of 16S rRNA.</text>
</comment>
<dbReference type="InterPro" id="IPR000238">
    <property type="entry name" value="RbfA"/>
</dbReference>